<evidence type="ECO:0000259" key="2">
    <source>
        <dbReference type="Pfam" id="PF14919"/>
    </source>
</evidence>
<sequence>MPYYCIFLISSEECRLQYPQVKTKIKDIFKDKCKICCIEVERSNQQLYAKESRERVEWNDVNGDEHTIITESEDDVESRPQRTVCDLLHELADSMPFAGCIIDIFVDVPEEFDSSCEGFLPLYGAVRRFKDWHNTAVFSFYQGDNTSASSEFTDIIPGIQTCRMDDLDFPDKVIWRGKISVVDKTVNKGFILPGLELRQSSMYKERSVITHPRSQENEDVVLGRMLEVLDEVDLESIPPYMLTSNVFCLTQRYQHPHAMVFMEHIRTSQNMQYMQLECEMLEFGVKQYTSNNLQPEEELLAGHEYIHFIAYCKEDSQDIIMCQLRSPYQLNGQVFDFIYHNSVLPPDELGVDDNLDFISELPFFSEENWNQMMVSLKDIQVQLLKEWLNDKEHSDSPTVVKLDDLHAFLYEVQKTFLNQVKENLPVTGIPRQPLPDLQACSELEKSPSSWSERCLLVYQESQRKSFNRLQSTDSMALSSPVQSEDMPSTIDISGFLKLFQQDGNPAATKLSPVRKRHPSRSFRLQNSTDMQKASWPDCHYMPHFDIYYNIGKKTEKLETQNYKLREKHVKAETLTSGPTTVFKLPKKKSNDSLIGIEQVPADLLPRKSPRKSFVSKVTPPRKCAKGALFSPRKSAGRGLLSPRKPLKKSVLLSPRRGVSKAKHMLSPTRRSPRKKVKGDLNTSLPSTSFAKPSTAIDKLKLSEAERSKRRHSVGDAHIVKKRKENCGRKSLSSANDSLNMSASLDDSINSQKLKESRSERHKRRLEEIVHSVLKQQGVDKDSSIYQACATKLFKVTKLFVMDLPTSQNLKEEMKNIAEGQVQQVINLESRRQSIGAAKK</sequence>
<dbReference type="PANTHER" id="PTHR14382:SF1">
    <property type="entry name" value="MDM2-BINDING PROTEIN"/>
    <property type="match status" value="1"/>
</dbReference>
<accession>A0A6J8DN50</accession>
<dbReference type="AlphaFoldDB" id="A0A6J8DN50"/>
<dbReference type="GO" id="GO:0000776">
    <property type="term" value="C:kinetochore"/>
    <property type="evidence" value="ECO:0007669"/>
    <property type="project" value="TreeGrafter"/>
</dbReference>
<feature type="compositionally biased region" description="Polar residues" evidence="1">
    <location>
        <begin position="730"/>
        <end position="751"/>
    </location>
</feature>
<dbReference type="InterPro" id="IPR029420">
    <property type="entry name" value="MTBP_central"/>
</dbReference>
<feature type="compositionally biased region" description="Polar residues" evidence="1">
    <location>
        <begin position="680"/>
        <end position="691"/>
    </location>
</feature>
<dbReference type="GO" id="GO:0031396">
    <property type="term" value="P:regulation of protein ubiquitination"/>
    <property type="evidence" value="ECO:0007669"/>
    <property type="project" value="InterPro"/>
</dbReference>
<organism evidence="4 5">
    <name type="scientific">Mytilus coruscus</name>
    <name type="common">Sea mussel</name>
    <dbReference type="NCBI Taxonomy" id="42192"/>
    <lineage>
        <taxon>Eukaryota</taxon>
        <taxon>Metazoa</taxon>
        <taxon>Spiralia</taxon>
        <taxon>Lophotrochozoa</taxon>
        <taxon>Mollusca</taxon>
        <taxon>Bivalvia</taxon>
        <taxon>Autobranchia</taxon>
        <taxon>Pteriomorphia</taxon>
        <taxon>Mytilida</taxon>
        <taxon>Mytiloidea</taxon>
        <taxon>Mytilidae</taxon>
        <taxon>Mytilinae</taxon>
        <taxon>Mytilus</taxon>
    </lineage>
</organism>
<dbReference type="GO" id="GO:0007089">
    <property type="term" value="P:traversing start control point of mitotic cell cycle"/>
    <property type="evidence" value="ECO:0007669"/>
    <property type="project" value="TreeGrafter"/>
</dbReference>
<dbReference type="PANTHER" id="PTHR14382">
    <property type="entry name" value="MDM2-BINDING PROTEIN"/>
    <property type="match status" value="1"/>
</dbReference>
<dbReference type="Pfam" id="PF14920">
    <property type="entry name" value="MTBP_C"/>
    <property type="match status" value="1"/>
</dbReference>
<feature type="compositionally biased region" description="Basic and acidic residues" evidence="1">
    <location>
        <begin position="752"/>
        <end position="762"/>
    </location>
</feature>
<keyword evidence="5" id="KW-1185">Reference proteome</keyword>
<feature type="region of interest" description="Disordered" evidence="1">
    <location>
        <begin position="506"/>
        <end position="528"/>
    </location>
</feature>
<evidence type="ECO:0000256" key="1">
    <source>
        <dbReference type="SAM" id="MobiDB-lite"/>
    </source>
</evidence>
<dbReference type="GO" id="GO:0034501">
    <property type="term" value="P:protein localization to kinetochore"/>
    <property type="evidence" value="ECO:0007669"/>
    <property type="project" value="TreeGrafter"/>
</dbReference>
<evidence type="ECO:0000313" key="5">
    <source>
        <dbReference type="Proteomes" id="UP000507470"/>
    </source>
</evidence>
<gene>
    <name evidence="4" type="ORF">MCOR_42492</name>
</gene>
<dbReference type="EMBL" id="CACVKT020007640">
    <property type="protein sequence ID" value="CAC5409167.1"/>
    <property type="molecule type" value="Genomic_DNA"/>
</dbReference>
<dbReference type="InterPro" id="IPR039061">
    <property type="entry name" value="MTBP"/>
</dbReference>
<proteinExistence type="predicted"/>
<protein>
    <recommendedName>
        <fullName evidence="6">MTBP</fullName>
    </recommendedName>
</protein>
<feature type="region of interest" description="Disordered" evidence="1">
    <location>
        <begin position="624"/>
        <end position="762"/>
    </location>
</feature>
<feature type="domain" description="DM2" evidence="2">
    <location>
        <begin position="323"/>
        <end position="512"/>
    </location>
</feature>
<evidence type="ECO:0008006" key="6">
    <source>
        <dbReference type="Google" id="ProtNLM"/>
    </source>
</evidence>
<dbReference type="Proteomes" id="UP000507470">
    <property type="component" value="Unassembled WGS sequence"/>
</dbReference>
<dbReference type="Pfam" id="PF14919">
    <property type="entry name" value="MTBP_mid"/>
    <property type="match status" value="1"/>
</dbReference>
<reference evidence="4 5" key="1">
    <citation type="submission" date="2020-06" db="EMBL/GenBank/DDBJ databases">
        <authorList>
            <person name="Li R."/>
            <person name="Bekaert M."/>
        </authorList>
    </citation>
    <scope>NUCLEOTIDE SEQUENCE [LARGE SCALE GENOMIC DNA]</scope>
    <source>
        <strain evidence="5">wild</strain>
    </source>
</reference>
<dbReference type="InterPro" id="IPR029418">
    <property type="entry name" value="MTBP_C"/>
</dbReference>
<dbReference type="OrthoDB" id="8633268at2759"/>
<feature type="compositionally biased region" description="Basic and acidic residues" evidence="1">
    <location>
        <begin position="697"/>
        <end position="718"/>
    </location>
</feature>
<evidence type="ECO:0000313" key="4">
    <source>
        <dbReference type="EMBL" id="CAC5409167.1"/>
    </source>
</evidence>
<feature type="domain" description="MDN2-binding protein C-terminal" evidence="3">
    <location>
        <begin position="648"/>
        <end position="825"/>
    </location>
</feature>
<evidence type="ECO:0000259" key="3">
    <source>
        <dbReference type="Pfam" id="PF14920"/>
    </source>
</evidence>
<name>A0A6J8DN50_MYTCO</name>